<dbReference type="OrthoDB" id="10258825at2759"/>
<comment type="function">
    <text evidence="1">S-adenosyl-L-methionine-dependent methyltransferase that specifically methylates the N(1) position of adenine in helix 25.1 in 25S rRNA. Required both for ribosomal 40S and 60S subunits biogenesis. Required for efficient pre-rRNA cleavage at site A2.</text>
</comment>
<dbReference type="PANTHER" id="PTHR12787:SF0">
    <property type="entry name" value="RIBOSOMAL RNA-PROCESSING PROTEIN 8"/>
    <property type="match status" value="1"/>
</dbReference>
<proteinExistence type="inferred from homology"/>
<dbReference type="EC" id="2.1.1.-" evidence="1"/>
<comment type="subcellular location">
    <subcellularLocation>
        <location evidence="1">Nucleus</location>
        <location evidence="1">Nucleolus</location>
    </subcellularLocation>
</comment>
<reference evidence="2 3" key="1">
    <citation type="journal article" date="2015" name="Environ. Microbiol.">
        <title>Genome analyses suggest the presence of polyploidy and recent human-driven expansions in eight global populations of the honeybee pathogen Nosema ceranae.</title>
        <authorList>
            <person name="Pelin A."/>
            <person name="Selman M."/>
            <person name="Aris-Brosou S."/>
            <person name="Farinelli L."/>
            <person name="Corradi N."/>
        </authorList>
    </citation>
    <scope>NUCLEOTIDE SEQUENCE [LARGE SCALE GENOMIC DNA]</scope>
    <source>
        <strain evidence="2 3">PA08 1199</strain>
    </source>
</reference>
<dbReference type="Pfam" id="PF05148">
    <property type="entry name" value="Methyltransf_8"/>
    <property type="match status" value="1"/>
</dbReference>
<protein>
    <recommendedName>
        <fullName evidence="1">Ribosomal RNA-processing protein 8</fullName>
        <ecNumber evidence="1">2.1.1.-</ecNumber>
    </recommendedName>
</protein>
<accession>A0A0F9YUE0</accession>
<comment type="similarity">
    <text evidence="1">Belongs to the methyltransferase superfamily. RRP8 family.</text>
</comment>
<keyword evidence="1" id="KW-0698">rRNA processing</keyword>
<dbReference type="GO" id="GO:0005730">
    <property type="term" value="C:nucleolus"/>
    <property type="evidence" value="ECO:0007669"/>
    <property type="project" value="UniProtKB-SubCell"/>
</dbReference>
<comment type="caution">
    <text evidence="2">The sequence shown here is derived from an EMBL/GenBank/DDBJ whole genome shotgun (WGS) entry which is preliminary data.</text>
</comment>
<sequence length="209" mass="24491">MKFIEKLENRLLGSKFRLLNDKLYKNRKINDNDMKDYYKYYEYQIRKWPVNPLDLIIKKIEDKNKEAVIADLGCGVGKISQTFKNVFSFDAFPINKNIIKADISALPLDDKKIDVVVCCLSLMMDYISKVLLEVSRILKIDGIFYLAEVKSRVNSVNYFCKQLEQFGFSILNCDTSNTHFVIIELKKDKDFCKKKIPKVLLKPCSYKKR</sequence>
<dbReference type="AlphaFoldDB" id="A0A0F9YUE0"/>
<name>A0A0F9YUE0_9MICR</name>
<dbReference type="VEuPathDB" id="MicrosporidiaDB:G9O61_00g005380"/>
<dbReference type="PANTHER" id="PTHR12787">
    <property type="entry name" value="RIBOSOMAL RNA-PROCESSING PROTEIN 8"/>
    <property type="match status" value="1"/>
</dbReference>
<dbReference type="InterPro" id="IPR029063">
    <property type="entry name" value="SAM-dependent_MTases_sf"/>
</dbReference>
<evidence type="ECO:0000313" key="3">
    <source>
        <dbReference type="Proteomes" id="UP000034350"/>
    </source>
</evidence>
<dbReference type="GO" id="GO:0032259">
    <property type="term" value="P:methylation"/>
    <property type="evidence" value="ECO:0007669"/>
    <property type="project" value="UniProtKB-KW"/>
</dbReference>
<dbReference type="Proteomes" id="UP000034350">
    <property type="component" value="Unassembled WGS sequence"/>
</dbReference>
<dbReference type="GeneID" id="36321240"/>
<keyword evidence="3" id="KW-1185">Reference proteome</keyword>
<dbReference type="SUPFAM" id="SSF53335">
    <property type="entry name" value="S-adenosyl-L-methionine-dependent methyltransferases"/>
    <property type="match status" value="1"/>
</dbReference>
<organism evidence="2 3">
    <name type="scientific">Vairimorpha ceranae</name>
    <dbReference type="NCBI Taxonomy" id="40302"/>
    <lineage>
        <taxon>Eukaryota</taxon>
        <taxon>Fungi</taxon>
        <taxon>Fungi incertae sedis</taxon>
        <taxon>Microsporidia</taxon>
        <taxon>Nosematidae</taxon>
        <taxon>Vairimorpha</taxon>
    </lineage>
</organism>
<keyword evidence="1" id="KW-0808">Transferase</keyword>
<evidence type="ECO:0000256" key="1">
    <source>
        <dbReference type="RuleBase" id="RU365074"/>
    </source>
</evidence>
<dbReference type="GO" id="GO:0008168">
    <property type="term" value="F:methyltransferase activity"/>
    <property type="evidence" value="ECO:0007669"/>
    <property type="project" value="UniProtKB-KW"/>
</dbReference>
<dbReference type="GO" id="GO:0006364">
    <property type="term" value="P:rRNA processing"/>
    <property type="evidence" value="ECO:0007669"/>
    <property type="project" value="UniProtKB-UniRule"/>
</dbReference>
<dbReference type="InterPro" id="IPR007823">
    <property type="entry name" value="RRP8"/>
</dbReference>
<dbReference type="VEuPathDB" id="MicrosporidiaDB:AAJ76_700045384"/>
<keyword evidence="1" id="KW-0539">Nucleus</keyword>
<dbReference type="EMBL" id="JPQZ01000007">
    <property type="protein sequence ID" value="KKO76072.1"/>
    <property type="molecule type" value="Genomic_DNA"/>
</dbReference>
<keyword evidence="1" id="KW-0949">S-adenosyl-L-methionine</keyword>
<keyword evidence="1" id="KW-0489">Methyltransferase</keyword>
<dbReference type="Gene3D" id="3.40.50.150">
    <property type="entry name" value="Vaccinia Virus protein VP39"/>
    <property type="match status" value="1"/>
</dbReference>
<dbReference type="RefSeq" id="XP_024331814.1">
    <property type="nucleotide sequence ID" value="XM_024476287.1"/>
</dbReference>
<evidence type="ECO:0000313" key="2">
    <source>
        <dbReference type="EMBL" id="KKO76072.1"/>
    </source>
</evidence>
<gene>
    <name evidence="2" type="ORF">AAJ76_700045384</name>
</gene>
<dbReference type="CDD" id="cd02440">
    <property type="entry name" value="AdoMet_MTases"/>
    <property type="match status" value="1"/>
</dbReference>